<feature type="compositionally biased region" description="Polar residues" evidence="1">
    <location>
        <begin position="842"/>
        <end position="859"/>
    </location>
</feature>
<feature type="region of interest" description="Disordered" evidence="1">
    <location>
        <begin position="3560"/>
        <end position="3582"/>
    </location>
</feature>
<feature type="compositionally biased region" description="Low complexity" evidence="1">
    <location>
        <begin position="2737"/>
        <end position="2748"/>
    </location>
</feature>
<feature type="compositionally biased region" description="Polar residues" evidence="1">
    <location>
        <begin position="877"/>
        <end position="896"/>
    </location>
</feature>
<feature type="compositionally biased region" description="Low complexity" evidence="1">
    <location>
        <begin position="3510"/>
        <end position="3522"/>
    </location>
</feature>
<feature type="region of interest" description="Disordered" evidence="1">
    <location>
        <begin position="2281"/>
        <end position="2345"/>
    </location>
</feature>
<feature type="compositionally biased region" description="Basic and acidic residues" evidence="1">
    <location>
        <begin position="3326"/>
        <end position="3335"/>
    </location>
</feature>
<feature type="compositionally biased region" description="Basic and acidic residues" evidence="1">
    <location>
        <begin position="1872"/>
        <end position="1886"/>
    </location>
</feature>
<dbReference type="STRING" id="35570.A0A1I8P779"/>
<dbReference type="KEGG" id="scac:106082305"/>
<feature type="compositionally biased region" description="Low complexity" evidence="1">
    <location>
        <begin position="2067"/>
        <end position="2077"/>
    </location>
</feature>
<feature type="region of interest" description="Disordered" evidence="1">
    <location>
        <begin position="2685"/>
        <end position="2749"/>
    </location>
</feature>
<feature type="compositionally biased region" description="Low complexity" evidence="1">
    <location>
        <begin position="2149"/>
        <end position="2163"/>
    </location>
</feature>
<feature type="region of interest" description="Disordered" evidence="1">
    <location>
        <begin position="280"/>
        <end position="335"/>
    </location>
</feature>
<feature type="compositionally biased region" description="Low complexity" evidence="1">
    <location>
        <begin position="1695"/>
        <end position="1713"/>
    </location>
</feature>
<feature type="compositionally biased region" description="Polar residues" evidence="1">
    <location>
        <begin position="2082"/>
        <end position="2098"/>
    </location>
</feature>
<feature type="region of interest" description="Disordered" evidence="1">
    <location>
        <begin position="3072"/>
        <end position="3265"/>
    </location>
</feature>
<dbReference type="EnsemblMetazoa" id="SCAU005469-RB">
    <property type="protein sequence ID" value="SCAU005469-PB"/>
    <property type="gene ID" value="SCAU005469"/>
</dbReference>
<gene>
    <name evidence="2" type="primary">106082305</name>
</gene>
<keyword evidence="3" id="KW-1185">Reference proteome</keyword>
<feature type="compositionally biased region" description="Polar residues" evidence="1">
    <location>
        <begin position="3221"/>
        <end position="3234"/>
    </location>
</feature>
<feature type="compositionally biased region" description="Basic and acidic residues" evidence="1">
    <location>
        <begin position="2448"/>
        <end position="2461"/>
    </location>
</feature>
<feature type="compositionally biased region" description="Polar residues" evidence="1">
    <location>
        <begin position="2685"/>
        <end position="2726"/>
    </location>
</feature>
<feature type="compositionally biased region" description="Polar residues" evidence="1">
    <location>
        <begin position="1953"/>
        <end position="1964"/>
    </location>
</feature>
<feature type="region of interest" description="Disordered" evidence="1">
    <location>
        <begin position="1765"/>
        <end position="2004"/>
    </location>
</feature>
<feature type="compositionally biased region" description="Polar residues" evidence="1">
    <location>
        <begin position="1985"/>
        <end position="2003"/>
    </location>
</feature>
<feature type="compositionally biased region" description="Basic and acidic residues" evidence="1">
    <location>
        <begin position="1551"/>
        <end position="1572"/>
    </location>
</feature>
<feature type="compositionally biased region" description="Basic and acidic residues" evidence="1">
    <location>
        <begin position="1765"/>
        <end position="1774"/>
    </location>
</feature>
<feature type="compositionally biased region" description="Low complexity" evidence="1">
    <location>
        <begin position="146"/>
        <end position="155"/>
    </location>
</feature>
<feature type="compositionally biased region" description="Low complexity" evidence="1">
    <location>
        <begin position="293"/>
        <end position="335"/>
    </location>
</feature>
<feature type="region of interest" description="Disordered" evidence="1">
    <location>
        <begin position="3289"/>
        <end position="3310"/>
    </location>
</feature>
<protein>
    <submittedName>
        <fullName evidence="2">Uncharacterized protein</fullName>
    </submittedName>
</protein>
<evidence type="ECO:0000256" key="1">
    <source>
        <dbReference type="SAM" id="MobiDB-lite"/>
    </source>
</evidence>
<feature type="compositionally biased region" description="Polar residues" evidence="1">
    <location>
        <begin position="164"/>
        <end position="175"/>
    </location>
</feature>
<feature type="compositionally biased region" description="Low complexity" evidence="1">
    <location>
        <begin position="3292"/>
        <end position="3305"/>
    </location>
</feature>
<feature type="compositionally biased region" description="Basic and acidic residues" evidence="1">
    <location>
        <begin position="3186"/>
        <end position="3198"/>
    </location>
</feature>
<feature type="compositionally biased region" description="Polar residues" evidence="1">
    <location>
        <begin position="2047"/>
        <end position="2063"/>
    </location>
</feature>
<feature type="region of interest" description="Disordered" evidence="1">
    <location>
        <begin position="1654"/>
        <end position="1750"/>
    </location>
</feature>
<feature type="compositionally biased region" description="Polar residues" evidence="1">
    <location>
        <begin position="3446"/>
        <end position="3466"/>
    </location>
</feature>
<feature type="compositionally biased region" description="Polar residues" evidence="1">
    <location>
        <begin position="3152"/>
        <end position="3185"/>
    </location>
</feature>
<feature type="region of interest" description="Disordered" evidence="1">
    <location>
        <begin position="1188"/>
        <end position="1231"/>
    </location>
</feature>
<feature type="region of interest" description="Disordered" evidence="1">
    <location>
        <begin position="842"/>
        <end position="896"/>
    </location>
</feature>
<feature type="compositionally biased region" description="Basic and acidic residues" evidence="1">
    <location>
        <begin position="3084"/>
        <end position="3098"/>
    </location>
</feature>
<feature type="region of interest" description="Disordered" evidence="1">
    <location>
        <begin position="1548"/>
        <end position="1597"/>
    </location>
</feature>
<organism evidence="2 3">
    <name type="scientific">Stomoxys calcitrans</name>
    <name type="common">Stable fly</name>
    <name type="synonym">Conops calcitrans</name>
    <dbReference type="NCBI Taxonomy" id="35570"/>
    <lineage>
        <taxon>Eukaryota</taxon>
        <taxon>Metazoa</taxon>
        <taxon>Ecdysozoa</taxon>
        <taxon>Arthropoda</taxon>
        <taxon>Hexapoda</taxon>
        <taxon>Insecta</taxon>
        <taxon>Pterygota</taxon>
        <taxon>Neoptera</taxon>
        <taxon>Endopterygota</taxon>
        <taxon>Diptera</taxon>
        <taxon>Brachycera</taxon>
        <taxon>Muscomorpha</taxon>
        <taxon>Muscoidea</taxon>
        <taxon>Muscidae</taxon>
        <taxon>Stomoxys</taxon>
    </lineage>
</organism>
<feature type="compositionally biased region" description="Low complexity" evidence="1">
    <location>
        <begin position="176"/>
        <end position="190"/>
    </location>
</feature>
<feature type="compositionally biased region" description="Polar residues" evidence="1">
    <location>
        <begin position="2284"/>
        <end position="2297"/>
    </location>
</feature>
<feature type="compositionally biased region" description="Polar residues" evidence="1">
    <location>
        <begin position="3498"/>
        <end position="3509"/>
    </location>
</feature>
<feature type="compositionally biased region" description="Polar residues" evidence="1">
    <location>
        <begin position="1510"/>
        <end position="1523"/>
    </location>
</feature>
<feature type="region of interest" description="Disordered" evidence="1">
    <location>
        <begin position="2585"/>
        <end position="2604"/>
    </location>
</feature>
<feature type="compositionally biased region" description="Polar residues" evidence="1">
    <location>
        <begin position="2495"/>
        <end position="2513"/>
    </location>
</feature>
<feature type="region of interest" description="Disordered" evidence="1">
    <location>
        <begin position="2040"/>
        <end position="2196"/>
    </location>
</feature>
<feature type="compositionally biased region" description="Basic and acidic residues" evidence="1">
    <location>
        <begin position="3109"/>
        <end position="3122"/>
    </location>
</feature>
<evidence type="ECO:0000313" key="2">
    <source>
        <dbReference type="EnsemblMetazoa" id="SCAU005469-PB"/>
    </source>
</evidence>
<name>A0A1I8P779_STOCA</name>
<feature type="compositionally biased region" description="Polar residues" evidence="1">
    <location>
        <begin position="1825"/>
        <end position="1860"/>
    </location>
</feature>
<accession>A0A1I8P779</accession>
<feature type="region of interest" description="Disordered" evidence="1">
    <location>
        <begin position="146"/>
        <end position="190"/>
    </location>
</feature>
<feature type="compositionally biased region" description="Basic and acidic residues" evidence="1">
    <location>
        <begin position="2139"/>
        <end position="2148"/>
    </location>
</feature>
<feature type="region of interest" description="Disordered" evidence="1">
    <location>
        <begin position="2975"/>
        <end position="3000"/>
    </location>
</feature>
<feature type="compositionally biased region" description="Basic and acidic residues" evidence="1">
    <location>
        <begin position="2099"/>
        <end position="2108"/>
    </location>
</feature>
<feature type="region of interest" description="Disordered" evidence="1">
    <location>
        <begin position="3325"/>
        <end position="3345"/>
    </location>
</feature>
<feature type="compositionally biased region" description="Polar residues" evidence="1">
    <location>
        <begin position="2174"/>
        <end position="2184"/>
    </location>
</feature>
<feature type="region of interest" description="Disordered" evidence="1">
    <location>
        <begin position="3492"/>
        <end position="3522"/>
    </location>
</feature>
<feature type="compositionally biased region" description="Basic and acidic residues" evidence="1">
    <location>
        <begin position="2976"/>
        <end position="2992"/>
    </location>
</feature>
<feature type="compositionally biased region" description="Basic and acidic residues" evidence="1">
    <location>
        <begin position="1207"/>
        <end position="1216"/>
    </location>
</feature>
<proteinExistence type="predicted"/>
<feature type="region of interest" description="Disordered" evidence="1">
    <location>
        <begin position="1114"/>
        <end position="1144"/>
    </location>
</feature>
<feature type="compositionally biased region" description="Low complexity" evidence="1">
    <location>
        <begin position="1194"/>
        <end position="1206"/>
    </location>
</feature>
<feature type="compositionally biased region" description="Low complexity" evidence="1">
    <location>
        <begin position="34"/>
        <end position="47"/>
    </location>
</feature>
<feature type="region of interest" description="Disordered" evidence="1">
    <location>
        <begin position="32"/>
        <end position="100"/>
    </location>
</feature>
<feature type="region of interest" description="Disordered" evidence="1">
    <location>
        <begin position="218"/>
        <end position="241"/>
    </location>
</feature>
<feature type="compositionally biased region" description="Basic and acidic residues" evidence="1">
    <location>
        <begin position="1666"/>
        <end position="1693"/>
    </location>
</feature>
<reference evidence="2" key="1">
    <citation type="submission" date="2020-05" db="UniProtKB">
        <authorList>
            <consortium name="EnsemblMetazoa"/>
        </authorList>
    </citation>
    <scope>IDENTIFICATION</scope>
    <source>
        <strain evidence="2">USDA</strain>
    </source>
</reference>
<feature type="region of interest" description="Disordered" evidence="1">
    <location>
        <begin position="1491"/>
        <end position="1532"/>
    </location>
</feature>
<feature type="region of interest" description="Disordered" evidence="1">
    <location>
        <begin position="3446"/>
        <end position="3470"/>
    </location>
</feature>
<dbReference type="VEuPathDB" id="VectorBase:SCAU005469"/>
<feature type="compositionally biased region" description="Acidic residues" evidence="1">
    <location>
        <begin position="2116"/>
        <end position="2135"/>
    </location>
</feature>
<dbReference type="OrthoDB" id="8045750at2759"/>
<dbReference type="Proteomes" id="UP000095300">
    <property type="component" value="Unassembled WGS sequence"/>
</dbReference>
<feature type="region of interest" description="Disordered" evidence="1">
    <location>
        <begin position="2448"/>
        <end position="2513"/>
    </location>
</feature>
<feature type="compositionally biased region" description="Basic and acidic residues" evidence="1">
    <location>
        <begin position="2727"/>
        <end position="2736"/>
    </location>
</feature>
<feature type="compositionally biased region" description="Low complexity" evidence="1">
    <location>
        <begin position="1495"/>
        <end position="1509"/>
    </location>
</feature>
<feature type="compositionally biased region" description="Low complexity" evidence="1">
    <location>
        <begin position="73"/>
        <end position="100"/>
    </location>
</feature>
<sequence>MDTNGGTATVPSIAAAVAVTNHRASSSNVIAIGNQSSNNNTSNPSDPHSTHHSTHHSTLIHGTAHSTLIHNNSSSSSTSSSGYDSTSATPTSSSSSSSAYETHTAATTPVILAETTPHIPTVTVAAVSPFYSEAINSQALAESQHYSAAAQHQASNLHSHLPHHNQQQLSTIQPFQQQHSQKQHQQQQQQQQYYSNTYDYAASQQEQQQLLYQQTPLQDHQQPLNHSYLEPSGSFDASNTASGINTIGATSAGSYQHQTMGSHPYKSTGITAALNYERHMGGRSTSARSGAPSYHEVASASKSSSHSQHGQQYLGHSNLPSSSSSSSSSKSRSASSSLLGSSLMATSSSASSKPQAAATPFYAQPLSQPPQTSNATTFYDQIKHKIPLDYHENYGSYPNTAAYQQKYYAAAKSQLKEAAYGSPQTAAALAGKSLYHNSNSYFAAGASAQHASAASGLPPSAGFDKYMYAGGYPSLGYESNPAETIYRKSSASSLSSSSWPWGLDYASGNSRSIPPPPPTAAASTGHLPTATVAPTHATYLGPNTTHLARDPYYMSHEKYGVKYDKYTSAYPQTGAYASPPAARHHLWAPTHNPLNERLPAAPLAPPPHGAHAMHTAAPYYPPTNAGPPASINARQSCCTQPYPPQNCFYPPPPSGRITHGQPVPSMMGASSSYIGSQSAPTHHHQPHLSALSSSCKYGNSGLDYAPASKLKTPNDLYISSHYETSNLPPPHHLAHSHHASNYPYPSGPSNQLYNANQMGGGHGHQPAGPLIAHDGLGNSTTYTNDLSLPSTANTYDAYLHEPPPVSSHVNAQAMSMPAHASNYAAASANKRALLDYRKPMQQPTVQGIQSSDNSYNHQAAGSVRSSGGGGGHFGHSTELQNPSETTSNTYNDYDSQASGYADEENVAASLHHGKSTEEGTNKNLSLRDFIANWNDDEEDYGASNEVMGFEQESTPINPIAQSSSAESPANMEPTPPPLMEEKPMVKIKEEISKKLATPSVPVHNEVDGNQYVNLPDIIIDIEKSNVNSSIITPPIGETLAELNPLSLDNFDVEKELDQLQQMKKTELDSVIVKPHDLEEKATESRSPESSLNQAAKNLTTQLSFEDLNLDSATKTVLAPKPHNSTDVEGGYDSGSSRHSNESSLFEKEYETFIHKISSSNEPLTKAEEEIEQKVQDFSKFYKRKRKLRDEEVKTSSSSSSNSTSKEQSSKKLRSGEAEEVNDSNFPRVYTKKSRNRLHRKIEVKRLKLNLFRRRKPSSFYCKLMHSLQNYRLNRGNRVRDLMKELREEHLPLIKRRSIKNYSLASNAAANRFSPLPLKNLVLKVINTDDFRGRFMVTTVRQEEFSAPEEKHVCVDPSCETCEVIRSLMEPMVDEATPAYDAVLYTRNEDSGPLALAPCVELTTGATQIILTEGENCEILDESEIVVIQDVSEAIEMSATEEPISLQTAVADEATHDIKQGNKANSEYDKVSSVGVIIKADAGESQKILEQELQQPSIETPPTTTSTDITAKQSEQPHQLAQKKSNVKEANSEDEVQLVLQIESPRATSVIRKHESNSTERDTEFEPKRKCNPTDDENKETSTDPLCRATAKTSPNRQLQPEVVVKTTVICKIQSKPNDQKEQVSEKVVESTTKISKIQKEELILHSLEGKITSDNDHQITAQETAVIRKHETKPKESEDRPKEEDNFPPKENDNNSDSSESDSCSSSSCSTSESSDDDDDDDNAKEGEESQDSSDSDSDSDSDSNGNETLKTLIKVVEKCEKLSKATKSERCDKEAEEDASSIEGKKLPEISINQEDSRKEVQASNEDVTNPRDFVTKPTGNIIKYSNTPRKTSSQQCSKSSNQENSTALENIELSSSHVNEAEDPCGPPKSIEKICTEKNIDNNNRRSNVIPLSSTDSGPKAITVQNAHIEVTSDLPLPDDKHNTPSASPPKEKNHEQTQLKTELPSDAEATVQNLSTSVTNEQDYKSTESLEEVTDDSEKCSQAHSNSTSEKSLAKTSPQLINEHFENLQNLPSANEDKIQVQEVQLNTLKVQRPFGGITPAAEDSTSIKHTYAKTNSSPEHCSRNSSTNSSLKSPEVPTKSNVIDLSEEISSSENFKSDKTDNVKKSPHIVDITDETTSEEEESDSDSDSEQSMENIRKSPEKPISEQSSASEDSEISSSPATEEKHPKTSPKSKVTNMDNESIIIAEHVPEESLNSTSVIKSLEDLQRQKELQHGIKNQIISPPSCQESNQEISRNVARREDHFKEIFNLKSVIKNSISSKEEEPVTTLHEDKLKDTLEADNTSYKNNRNNEYSLEESREGPIETYLPCTPNPNSNPTSSMANDSKRKFETPNSQRYLSDNFEPKRRNKFSELWEESRTFEESESNAFFEPQNSQDRIFEQFREISPELSQHQMPLETFNEQIQTGPFKSHINPTNLATHSQATIVEDFNDEVLDLSKDSKFSHHIEDERSNSRDYEDPSVAQTSVLTSPPRASVLGNLNESPPRPFKPFNQLSESPQPEETNTSRASSYQAEDNYFQTPIIEHTANDIDLMGEKITPLRELSSIDENTGEVPFKASTSPYLSSPSNESLNEDIHPATLKESDMSDSEAHESPETEMPTRHQLECSMTLNVAEPAMKPIDDEEDISPENSATAAIDLQQPLICGSNSVMEQTPSGTADENIVLSLGSSLVHNLQPQDDTETLASNENEQRSSNALISPTPEFSQNNSKDSLNSPDTAISSDFETSRDGKKNNSPESPNNSSIINHAEVNVAVQNCDESLSEKVRITNRSPVANIIKDTVISIQHTKESLVSEPNLNTSTHHNAELQTSTSIALASKLTNEKDPQVLSSTNVDASSSTKESLIAEFSPSASKAIEIVPQSSDSEETVETFKAETEGAACSGTIFQNNTTERIDIEHLPTETVLTSADDCQINSSEKFGTQLATESFPTTLKAEEIFSVEDLPVEDKAELTASPPSIDVCQATDDVVQKTKSCHQSEDLKNSHSKLEPQKETLSNEAATDFKENEFQKIDTNDAECRDAQQSIPVSETKESSLQLQTKVNTVETSAGQLMPEIEEKTPSELQTAETLANVSEHQNLRSSLSEADKKDEKSSSDAKNSELLSSNLDADNTHKSNAKDESCDSKSPSSPRSREASPEMNFWNTKGKYKALRTYQSDASKSPINNIRCNESRGSTPETTNPLCQNESEAKEAVKQDKHFSSLSDMDENLLSKQNDKTVPQIDDSNCPSLDKLNNSKLDDESSGFKMQTSFDDGSDFNGFEDQHEEERIRREIENLNDDSAANDAFLYATNAGSPLKTPSPSSSKSSSELDELEALEKEISQHCLARNLKDSPKATSDDVANDLQTESTNMVSVSDVIISTNDIEHIKKMLESDEEPPNDEVTAVSNAKNLLLLENHTEEVQRRETPAETNNSLSRVCIIPKLSDLCRAALNSSLNVRQITIVQNNDVEANNSSHNSPLGSTRSNSSPPAVERELSVEEALAEMYRQAGVLLSDPEDNENATSATLTCNSGTEADTTAATTATTTTTEEAQDVLLINLHEILNSNNDVYVLQCNMNVNNGDADETNANADAPSDANATSQANKTERVNTTTLQLIGILNRDSESSEIHIISSDSESEVIILSDCDTDVEFQPPPPPTSYMSPPTTAHREYIPFINDYEDTTSDSMSDLSTIHHEEIVPDNLNKFLQEEFYKYLHEKYAQKKLSKYYHANRILRKYKKSRITHKNRT</sequence>
<evidence type="ECO:0000313" key="3">
    <source>
        <dbReference type="Proteomes" id="UP000095300"/>
    </source>
</evidence>
<feature type="compositionally biased region" description="Low complexity" evidence="1">
    <location>
        <begin position="3563"/>
        <end position="3577"/>
    </location>
</feature>
<feature type="compositionally biased region" description="Acidic residues" evidence="1">
    <location>
        <begin position="1714"/>
        <end position="1742"/>
    </location>
</feature>
<feature type="compositionally biased region" description="Polar residues" evidence="1">
    <location>
        <begin position="1887"/>
        <end position="1899"/>
    </location>
</feature>